<dbReference type="Proteomes" id="UP000179279">
    <property type="component" value="Unassembled WGS sequence"/>
</dbReference>
<dbReference type="PANTHER" id="PTHR43712:SF2">
    <property type="entry name" value="O-METHYLTRANSFERASE CICE"/>
    <property type="match status" value="1"/>
</dbReference>
<reference evidence="5 6" key="1">
    <citation type="journal article" date="2016" name="Nat. Commun.">
        <title>Thousands of microbial genomes shed light on interconnected biogeochemical processes in an aquifer system.</title>
        <authorList>
            <person name="Anantharaman K."/>
            <person name="Brown C.T."/>
            <person name="Hug L.A."/>
            <person name="Sharon I."/>
            <person name="Castelle C.J."/>
            <person name="Probst A.J."/>
            <person name="Thomas B.C."/>
            <person name="Singh A."/>
            <person name="Wilkins M.J."/>
            <person name="Karaoz U."/>
            <person name="Brodie E.L."/>
            <person name="Williams K.H."/>
            <person name="Hubbard S.S."/>
            <person name="Banfield J.F."/>
        </authorList>
    </citation>
    <scope>NUCLEOTIDE SEQUENCE [LARGE SCALE GENOMIC DNA]</scope>
</reference>
<dbReference type="SUPFAM" id="SSF46785">
    <property type="entry name" value="Winged helix' DNA-binding domain"/>
    <property type="match status" value="1"/>
</dbReference>
<dbReference type="InterPro" id="IPR036388">
    <property type="entry name" value="WH-like_DNA-bd_sf"/>
</dbReference>
<proteinExistence type="predicted"/>
<dbReference type="InterPro" id="IPR016461">
    <property type="entry name" value="COMT-like"/>
</dbReference>
<dbReference type="InterPro" id="IPR036390">
    <property type="entry name" value="WH_DNA-bd_sf"/>
</dbReference>
<evidence type="ECO:0000313" key="5">
    <source>
        <dbReference type="EMBL" id="OGY32827.1"/>
    </source>
</evidence>
<keyword evidence="2" id="KW-0808">Transferase</keyword>
<gene>
    <name evidence="5" type="ORF">A3A57_00085</name>
</gene>
<accession>A0A1G1X0C5</accession>
<dbReference type="SUPFAM" id="SSF53335">
    <property type="entry name" value="S-adenosyl-L-methionine-dependent methyltransferases"/>
    <property type="match status" value="1"/>
</dbReference>
<dbReference type="AlphaFoldDB" id="A0A1G1X0C5"/>
<evidence type="ECO:0000256" key="1">
    <source>
        <dbReference type="ARBA" id="ARBA00022603"/>
    </source>
</evidence>
<dbReference type="Pfam" id="PF00891">
    <property type="entry name" value="Methyltransf_2"/>
    <property type="match status" value="1"/>
</dbReference>
<evidence type="ECO:0000256" key="2">
    <source>
        <dbReference type="ARBA" id="ARBA00022679"/>
    </source>
</evidence>
<dbReference type="InterPro" id="IPR029063">
    <property type="entry name" value="SAM-dependent_MTases_sf"/>
</dbReference>
<evidence type="ECO:0000256" key="3">
    <source>
        <dbReference type="ARBA" id="ARBA00022691"/>
    </source>
</evidence>
<evidence type="ECO:0000259" key="4">
    <source>
        <dbReference type="Pfam" id="PF00891"/>
    </source>
</evidence>
<feature type="domain" description="O-methyltransferase C-terminal" evidence="4">
    <location>
        <begin position="148"/>
        <end position="326"/>
    </location>
</feature>
<dbReference type="PROSITE" id="PS51683">
    <property type="entry name" value="SAM_OMT_II"/>
    <property type="match status" value="1"/>
</dbReference>
<sequence length="345" mass="38347">MIHKFTLLENLLLRFNIIPHPVVDALNHVIAGRGLQVSVNIGIFDALEKNPKNVMEIAKSTNSNPEGISALLPCLKALGYVGEINSGKFILTKKGKRFLSKDSEFSLNNTILFSDYVFGSLNDLEENVKRGGPKNVNLDVFTQRQWGIFNNTMIEVAKTNAKEIANLIPLSKGYKRLLDIGGSHGLHAIEICKKVPGLSAEVLDLKPVEQFAKKTIKNYKMIDRVKFRVGDLLKDDFGKNYDVILAFNMIHGFSPEMNYKLTEKVYRALNSDGIYVILDQIKDAGGNSELSKLVSSTMGLMLFNVAGGRTYSFEEVSAWISKGGFKNIELKKLRSPGNALIIGYK</sequence>
<dbReference type="GO" id="GO:0008171">
    <property type="term" value="F:O-methyltransferase activity"/>
    <property type="evidence" value="ECO:0007669"/>
    <property type="project" value="InterPro"/>
</dbReference>
<keyword evidence="3" id="KW-0949">S-adenosyl-L-methionine</keyword>
<comment type="caution">
    <text evidence="5">The sequence shown here is derived from an EMBL/GenBank/DDBJ whole genome shotgun (WGS) entry which is preliminary data.</text>
</comment>
<dbReference type="InterPro" id="IPR001077">
    <property type="entry name" value="COMT_C"/>
</dbReference>
<dbReference type="EMBL" id="MHDA01000005">
    <property type="protein sequence ID" value="OGY32827.1"/>
    <property type="molecule type" value="Genomic_DNA"/>
</dbReference>
<keyword evidence="1" id="KW-0489">Methyltransferase</keyword>
<organism evidence="5 6">
    <name type="scientific">Candidatus Woykebacteria bacterium RIFCSPLOWO2_01_FULL_41_12</name>
    <dbReference type="NCBI Taxonomy" id="1802604"/>
    <lineage>
        <taxon>Bacteria</taxon>
        <taxon>Candidatus Woykeibacteriota</taxon>
    </lineage>
</organism>
<dbReference type="Gene3D" id="1.10.10.10">
    <property type="entry name" value="Winged helix-like DNA-binding domain superfamily/Winged helix DNA-binding domain"/>
    <property type="match status" value="1"/>
</dbReference>
<dbReference type="GO" id="GO:0032259">
    <property type="term" value="P:methylation"/>
    <property type="evidence" value="ECO:0007669"/>
    <property type="project" value="UniProtKB-KW"/>
</dbReference>
<evidence type="ECO:0000313" key="6">
    <source>
        <dbReference type="Proteomes" id="UP000179279"/>
    </source>
</evidence>
<dbReference type="PANTHER" id="PTHR43712">
    <property type="entry name" value="PUTATIVE (AFU_ORTHOLOGUE AFUA_4G14580)-RELATED"/>
    <property type="match status" value="1"/>
</dbReference>
<name>A0A1G1X0C5_9BACT</name>
<dbReference type="Gene3D" id="3.40.50.150">
    <property type="entry name" value="Vaccinia Virus protein VP39"/>
    <property type="match status" value="1"/>
</dbReference>
<protein>
    <recommendedName>
        <fullName evidence="4">O-methyltransferase C-terminal domain-containing protein</fullName>
    </recommendedName>
</protein>